<feature type="compositionally biased region" description="Gly residues" evidence="2">
    <location>
        <begin position="200"/>
        <end position="210"/>
    </location>
</feature>
<dbReference type="EMBL" id="JAPEVB010000001">
    <property type="protein sequence ID" value="KAJ4397106.1"/>
    <property type="molecule type" value="Genomic_DNA"/>
</dbReference>
<organism evidence="5 6">
    <name type="scientific">Gnomoniopsis smithogilvyi</name>
    <dbReference type="NCBI Taxonomy" id="1191159"/>
    <lineage>
        <taxon>Eukaryota</taxon>
        <taxon>Fungi</taxon>
        <taxon>Dikarya</taxon>
        <taxon>Ascomycota</taxon>
        <taxon>Pezizomycotina</taxon>
        <taxon>Sordariomycetes</taxon>
        <taxon>Sordariomycetidae</taxon>
        <taxon>Diaporthales</taxon>
        <taxon>Gnomoniaceae</taxon>
        <taxon>Gnomoniopsis</taxon>
    </lineage>
</organism>
<feature type="domain" description="Yeast cell wall synthesis Kre9/Knh1-like N-terminal" evidence="4">
    <location>
        <begin position="28"/>
        <end position="125"/>
    </location>
</feature>
<feature type="chain" id="PRO_5040897076" description="Yeast cell wall synthesis Kre9/Knh1-like N-terminal domain-containing protein" evidence="3">
    <location>
        <begin position="19"/>
        <end position="265"/>
    </location>
</feature>
<proteinExistence type="predicted"/>
<evidence type="ECO:0000256" key="1">
    <source>
        <dbReference type="ARBA" id="ARBA00022729"/>
    </source>
</evidence>
<evidence type="ECO:0000256" key="3">
    <source>
        <dbReference type="SAM" id="SignalP"/>
    </source>
</evidence>
<keyword evidence="6" id="KW-1185">Reference proteome</keyword>
<evidence type="ECO:0000313" key="6">
    <source>
        <dbReference type="Proteomes" id="UP001140453"/>
    </source>
</evidence>
<gene>
    <name evidence="5" type="ORF">N0V93_001330</name>
</gene>
<protein>
    <recommendedName>
        <fullName evidence="4">Yeast cell wall synthesis Kre9/Knh1-like N-terminal domain-containing protein</fullName>
    </recommendedName>
</protein>
<feature type="compositionally biased region" description="Low complexity" evidence="2">
    <location>
        <begin position="211"/>
        <end position="236"/>
    </location>
</feature>
<accession>A0A9W8Z1E7</accession>
<dbReference type="Proteomes" id="UP001140453">
    <property type="component" value="Unassembled WGS sequence"/>
</dbReference>
<reference evidence="5" key="1">
    <citation type="submission" date="2022-10" db="EMBL/GenBank/DDBJ databases">
        <title>Tapping the CABI collections for fungal endophytes: first genome assemblies for Collariella, Neodidymelliopsis, Ascochyta clinopodiicola, Didymella pomorum, Didymosphaeria variabile, Neocosmospora piperis and Neocucurbitaria cava.</title>
        <authorList>
            <person name="Hill R."/>
        </authorList>
    </citation>
    <scope>NUCLEOTIDE SEQUENCE</scope>
    <source>
        <strain evidence="5">IMI 355082</strain>
    </source>
</reference>
<dbReference type="AlphaFoldDB" id="A0A9W8Z1E7"/>
<dbReference type="PANTHER" id="PTHR40633">
    <property type="entry name" value="MATRIX PROTEIN, PUTATIVE (AFU_ORTHOLOGUE AFUA_8G05410)-RELATED"/>
    <property type="match status" value="1"/>
</dbReference>
<evidence type="ECO:0000256" key="2">
    <source>
        <dbReference type="SAM" id="MobiDB-lite"/>
    </source>
</evidence>
<dbReference type="InterPro" id="IPR052982">
    <property type="entry name" value="SRP1/TIP1-like"/>
</dbReference>
<dbReference type="OrthoDB" id="2260257at2759"/>
<evidence type="ECO:0000313" key="5">
    <source>
        <dbReference type="EMBL" id="KAJ4397106.1"/>
    </source>
</evidence>
<dbReference type="PANTHER" id="PTHR40633:SF1">
    <property type="entry name" value="GPI ANCHORED SERINE-THREONINE RICH PROTEIN (AFU_ORTHOLOGUE AFUA_1G03630)"/>
    <property type="match status" value="1"/>
</dbReference>
<dbReference type="InterPro" id="IPR018466">
    <property type="entry name" value="Kre9/Knh1-like_N"/>
</dbReference>
<name>A0A9W8Z1E7_9PEZI</name>
<evidence type="ECO:0000259" key="4">
    <source>
        <dbReference type="Pfam" id="PF10342"/>
    </source>
</evidence>
<dbReference type="Pfam" id="PF10342">
    <property type="entry name" value="Kre9_KNH"/>
    <property type="match status" value="1"/>
</dbReference>
<feature type="compositionally biased region" description="Low complexity" evidence="2">
    <location>
        <begin position="147"/>
        <end position="199"/>
    </location>
</feature>
<sequence>MQFSISATFLALVGSAFAQTANFDAITSPTKGEELVADGTQSYKIVWEPTAEYDGQSVSIRLLQGASQDTLDFYPGANVASSIDSALGTYTWTPDSSIAGYATYGLKLQLDSDTTIFQYSFPFKITAGSTSGAGSVVSSSVSSTVAVPTQKTVSSSSSSSAAQTSVSSNSNNSNSNNNNAVSTVTTPVSASVTTSTAGSTGTGSATGSGSGAEATLTTTTKPSSTGSSSSSSSSSTTSAVVTAGADRVMAGGLAAFGVMAAMLAL</sequence>
<feature type="region of interest" description="Disordered" evidence="2">
    <location>
        <begin position="147"/>
        <end position="236"/>
    </location>
</feature>
<feature type="signal peptide" evidence="3">
    <location>
        <begin position="1"/>
        <end position="18"/>
    </location>
</feature>
<comment type="caution">
    <text evidence="5">The sequence shown here is derived from an EMBL/GenBank/DDBJ whole genome shotgun (WGS) entry which is preliminary data.</text>
</comment>
<keyword evidence="1 3" id="KW-0732">Signal</keyword>